<organism evidence="1 2">
    <name type="scientific">Kingdonia uniflora</name>
    <dbReference type="NCBI Taxonomy" id="39325"/>
    <lineage>
        <taxon>Eukaryota</taxon>
        <taxon>Viridiplantae</taxon>
        <taxon>Streptophyta</taxon>
        <taxon>Embryophyta</taxon>
        <taxon>Tracheophyta</taxon>
        <taxon>Spermatophyta</taxon>
        <taxon>Magnoliopsida</taxon>
        <taxon>Ranunculales</taxon>
        <taxon>Circaeasteraceae</taxon>
        <taxon>Kingdonia</taxon>
    </lineage>
</organism>
<dbReference type="EMBL" id="JACGCM010001546">
    <property type="protein sequence ID" value="KAF6153988.1"/>
    <property type="molecule type" value="Genomic_DNA"/>
</dbReference>
<evidence type="ECO:0000313" key="2">
    <source>
        <dbReference type="Proteomes" id="UP000541444"/>
    </source>
</evidence>
<accession>A0A7J7MGY7</accession>
<reference evidence="1 2" key="1">
    <citation type="journal article" date="2020" name="IScience">
        <title>Genome Sequencing of the Endangered Kingdonia uniflora (Circaeasteraceae, Ranunculales) Reveals Potential Mechanisms of Evolutionary Specialization.</title>
        <authorList>
            <person name="Sun Y."/>
            <person name="Deng T."/>
            <person name="Zhang A."/>
            <person name="Moore M.J."/>
            <person name="Landis J.B."/>
            <person name="Lin N."/>
            <person name="Zhang H."/>
            <person name="Zhang X."/>
            <person name="Huang J."/>
            <person name="Zhang X."/>
            <person name="Sun H."/>
            <person name="Wang H."/>
        </authorList>
    </citation>
    <scope>NUCLEOTIDE SEQUENCE [LARGE SCALE GENOMIC DNA]</scope>
    <source>
        <strain evidence="1">TB1705</strain>
        <tissue evidence="1">Leaf</tissue>
    </source>
</reference>
<dbReference type="Proteomes" id="UP000541444">
    <property type="component" value="Unassembled WGS sequence"/>
</dbReference>
<dbReference type="AlphaFoldDB" id="A0A7J7MGY7"/>
<keyword evidence="2" id="KW-1185">Reference proteome</keyword>
<name>A0A7J7MGY7_9MAGN</name>
<evidence type="ECO:0000313" key="1">
    <source>
        <dbReference type="EMBL" id="KAF6153988.1"/>
    </source>
</evidence>
<gene>
    <name evidence="1" type="ORF">GIB67_037692</name>
</gene>
<sequence length="60" mass="6865">MIISMASPVYQPSLNLPLLLHIISLLLQFPLFQNMKILHAIQLFFHCLPSYSSWSNGHSL</sequence>
<proteinExistence type="predicted"/>
<comment type="caution">
    <text evidence="1">The sequence shown here is derived from an EMBL/GenBank/DDBJ whole genome shotgun (WGS) entry which is preliminary data.</text>
</comment>
<protein>
    <submittedName>
        <fullName evidence="1">Uncharacterized protein</fullName>
    </submittedName>
</protein>